<protein>
    <recommendedName>
        <fullName evidence="2">Bleomycin resistance protein</fullName>
    </recommendedName>
</protein>
<evidence type="ECO:0000259" key="4">
    <source>
        <dbReference type="PROSITE" id="PS51819"/>
    </source>
</evidence>
<reference evidence="5" key="1">
    <citation type="submission" date="2022-08" db="EMBL/GenBank/DDBJ databases">
        <authorList>
            <person name="Zhang D."/>
        </authorList>
    </citation>
    <scope>NUCLEOTIDE SEQUENCE</scope>
    <source>
        <strain evidence="5">XJ19-11</strain>
    </source>
</reference>
<dbReference type="AlphaFoldDB" id="A0A9X2P3U0"/>
<accession>A0A9X2P3U0</accession>
<comment type="similarity">
    <text evidence="1">Belongs to the bleomycin resistance protein family.</text>
</comment>
<proteinExistence type="inferred from homology"/>
<sequence length="120" mass="14151">MLTEINPKLPMRNKAITKDYYINKLGFSQYGNADYDGYLMVQKDKIQLHFFEFKELDTKENYGQVYIRTDDIDGFYQSLLDKKIPIHPNGPLQEKPWGMKEFSLLDPDHNLLTFGQEIIL</sequence>
<evidence type="ECO:0000256" key="1">
    <source>
        <dbReference type="ARBA" id="ARBA00011051"/>
    </source>
</evidence>
<dbReference type="Proteomes" id="UP001142175">
    <property type="component" value="Unassembled WGS sequence"/>
</dbReference>
<comment type="caution">
    <text evidence="5">The sequence shown here is derived from an EMBL/GenBank/DDBJ whole genome shotgun (WGS) entry which is preliminary data.</text>
</comment>
<name>A0A9X2P3U0_9BACT</name>
<dbReference type="InterPro" id="IPR029068">
    <property type="entry name" value="Glyas_Bleomycin-R_OHBP_Dase"/>
</dbReference>
<dbReference type="InterPro" id="IPR004360">
    <property type="entry name" value="Glyas_Fos-R_dOase_dom"/>
</dbReference>
<organism evidence="5 6">
    <name type="scientific">Aquiflexum gelatinilyticum</name>
    <dbReference type="NCBI Taxonomy" id="2961943"/>
    <lineage>
        <taxon>Bacteria</taxon>
        <taxon>Pseudomonadati</taxon>
        <taxon>Bacteroidota</taxon>
        <taxon>Cytophagia</taxon>
        <taxon>Cytophagales</taxon>
        <taxon>Cyclobacteriaceae</taxon>
        <taxon>Aquiflexum</taxon>
    </lineage>
</organism>
<dbReference type="InterPro" id="IPR037523">
    <property type="entry name" value="VOC_core"/>
</dbReference>
<dbReference type="PROSITE" id="PS51819">
    <property type="entry name" value="VOC"/>
    <property type="match status" value="1"/>
</dbReference>
<dbReference type="Gene3D" id="3.10.180.10">
    <property type="entry name" value="2,3-Dihydroxybiphenyl 1,2-Dioxygenase, domain 1"/>
    <property type="match status" value="1"/>
</dbReference>
<dbReference type="SUPFAM" id="SSF54593">
    <property type="entry name" value="Glyoxalase/Bleomycin resistance protein/Dihydroxybiphenyl dioxygenase"/>
    <property type="match status" value="1"/>
</dbReference>
<evidence type="ECO:0000313" key="5">
    <source>
        <dbReference type="EMBL" id="MCR9013573.1"/>
    </source>
</evidence>
<evidence type="ECO:0000256" key="3">
    <source>
        <dbReference type="ARBA" id="ARBA00023251"/>
    </source>
</evidence>
<dbReference type="Pfam" id="PF00903">
    <property type="entry name" value="Glyoxalase"/>
    <property type="match status" value="1"/>
</dbReference>
<gene>
    <name evidence="5" type="ORF">NU887_00935</name>
</gene>
<evidence type="ECO:0000256" key="2">
    <source>
        <dbReference type="ARBA" id="ARBA00021572"/>
    </source>
</evidence>
<dbReference type="InterPro" id="IPR000335">
    <property type="entry name" value="Bleomycin-R"/>
</dbReference>
<keyword evidence="3" id="KW-0046">Antibiotic resistance</keyword>
<keyword evidence="6" id="KW-1185">Reference proteome</keyword>
<evidence type="ECO:0000313" key="6">
    <source>
        <dbReference type="Proteomes" id="UP001142175"/>
    </source>
</evidence>
<dbReference type="RefSeq" id="WP_258421474.1">
    <property type="nucleotide sequence ID" value="NZ_JANSUY010000001.1"/>
</dbReference>
<feature type="domain" description="VOC" evidence="4">
    <location>
        <begin position="1"/>
        <end position="117"/>
    </location>
</feature>
<dbReference type="EMBL" id="JANSUY010000001">
    <property type="protein sequence ID" value="MCR9013573.1"/>
    <property type="molecule type" value="Genomic_DNA"/>
</dbReference>
<dbReference type="GO" id="GO:0046677">
    <property type="term" value="P:response to antibiotic"/>
    <property type="evidence" value="ECO:0007669"/>
    <property type="project" value="UniProtKB-KW"/>
</dbReference>
<dbReference type="CDD" id="cd08349">
    <property type="entry name" value="BLMA_like"/>
    <property type="match status" value="1"/>
</dbReference>